<keyword evidence="2" id="KW-1133">Transmembrane helix</keyword>
<dbReference type="EMBL" id="CAXAMM010005224">
    <property type="protein sequence ID" value="CAK9006506.1"/>
    <property type="molecule type" value="Genomic_DNA"/>
</dbReference>
<feature type="transmembrane region" description="Helical" evidence="2">
    <location>
        <begin position="775"/>
        <end position="796"/>
    </location>
</feature>
<dbReference type="InterPro" id="IPR029063">
    <property type="entry name" value="SAM-dependent_MTases_sf"/>
</dbReference>
<evidence type="ECO:0000313" key="5">
    <source>
        <dbReference type="Proteomes" id="UP001642464"/>
    </source>
</evidence>
<protein>
    <submittedName>
        <fullName evidence="4">Cobalt-precorrin-6Y C(15)-methyltransferase [decarboxylating]</fullName>
    </submittedName>
</protein>
<sequence>MLMAVGSSRSADGTPWLPELLAEEDLPTEPYTTEPKPQVEVVASTRSFRQLAKCRPHAGDRILEIGCCFGQCTELLAAGAAEVLALDTSKECVALTAQRLSEAEVAVARSLRLDILAHPEYLRTIASCQPPFTVVFADIGGNRELAHVLQLFRLLFAHMAELRYLAVKSEALAMELSKAPLDPQKRLAWWQQLCCPPARLAKAPRRMQQILQRPIQKTPHGLEICRFANYGVCSKGNDCRYDHQHCHRCLRPGHWATSCDQPEVEVSSEETYSQCSEVAERLHAALRAGRKELRAEKSCEETPGSAWWVAEVRVSILEERMGEEWDAMSSELKEFFAVLLQIARAWVLLIWVLPSLLWFPRWPGVCSAVKAGRREVGPLYRNENYDTHTSGLDRGTDESPSEESPSDGEVWFLHALESYFDLLALPFALALLLAPWRCTSLHTEDLKRTLSHRNTCGEQLSAIRDWAFCAGFGAIIDLPFIAIALVLVDVMAGLLAYAAMLNPLRADTLHQLLSSSWYADPESCCCFDSEVQSAARWNAHLRGIAIKTGLASLMDFLLFPVGLVLGLTVYRAGPLLKALWGYDELGEPILEESLPISRIHAIIMKQFALLLLDLLTLPSLILVLLTGYRCSATQHLMERMRARNYGAMAYHVAVVSNSLVIMHDAFLAVCSLTLLLTVYRLPRVIRVLQRQGVSSDSDSGSESDSSTSSSSRMRLKIWQEIGHLLLDLPLLPLLLILLLTVWRADLVLQEIWHAESDCEGRKVVALQFLELLRDMLAFVALLILAVTLVRLPKVLLDIYAQRARPATGTPRLALRSVQVAAPNDDRLTWYVAADQESSRKRNELGVIRINVISQAFWEDIGRVFGTAVAWFSGVGRGADGKVSSLGKALLPYTLQEGKHFEYNDLLPQAVQMELKIGGDELKKRLLQLDGDMTMCVQIEHRAPDGTEEVMGRLPIPARVLHDAIRRPETVVQVPEEFIAAARSPDLLEAVCGPLLSGSGIRNGLWICAFRELWQLVLDLLHLLLFLLLLASPLRLMQYLYFAGSSNQAWLRKLTRQMVSVLYLKDSMLRMYRGLGLEPALNAAAKDPPSRTSQCLGDLASKLMQQTTWPTGASLLRELEAHPETQEFAKKALRCSSLQDAVASYWPGLILGANLQLLEETINPHQHAFALEKIRTAHLRAEQLIVQLLAELEHWDFEVARCRNSNAHDESSREVLLRVAGP</sequence>
<feature type="zinc finger region" description="C3H1-type" evidence="1">
    <location>
        <begin position="219"/>
        <end position="246"/>
    </location>
</feature>
<feature type="transmembrane region" description="Helical" evidence="2">
    <location>
        <begin position="648"/>
        <end position="681"/>
    </location>
</feature>
<name>A0ABP0IWN6_9DINO</name>
<evidence type="ECO:0000256" key="2">
    <source>
        <dbReference type="SAM" id="Phobius"/>
    </source>
</evidence>
<evidence type="ECO:0000313" key="4">
    <source>
        <dbReference type="EMBL" id="CAK9006506.1"/>
    </source>
</evidence>
<evidence type="ECO:0000259" key="3">
    <source>
        <dbReference type="PROSITE" id="PS50103"/>
    </source>
</evidence>
<keyword evidence="2" id="KW-0472">Membrane</keyword>
<feature type="transmembrane region" description="Helical" evidence="2">
    <location>
        <begin position="335"/>
        <end position="353"/>
    </location>
</feature>
<reference evidence="4 5" key="1">
    <citation type="submission" date="2024-02" db="EMBL/GenBank/DDBJ databases">
        <authorList>
            <person name="Chen Y."/>
            <person name="Shah S."/>
            <person name="Dougan E. K."/>
            <person name="Thang M."/>
            <person name="Chan C."/>
        </authorList>
    </citation>
    <scope>NUCLEOTIDE SEQUENCE [LARGE SCALE GENOMIC DNA]</scope>
</reference>
<accession>A0ABP0IWN6</accession>
<feature type="transmembrane region" description="Helical" evidence="2">
    <location>
        <begin position="550"/>
        <end position="570"/>
    </location>
</feature>
<keyword evidence="1" id="KW-0479">Metal-binding</keyword>
<dbReference type="InterPro" id="IPR000571">
    <property type="entry name" value="Znf_CCCH"/>
</dbReference>
<keyword evidence="5" id="KW-1185">Reference proteome</keyword>
<dbReference type="Proteomes" id="UP001642464">
    <property type="component" value="Unassembled WGS sequence"/>
</dbReference>
<dbReference type="SUPFAM" id="SSF53335">
    <property type="entry name" value="S-adenosyl-L-methionine-dependent methyltransferases"/>
    <property type="match status" value="1"/>
</dbReference>
<feature type="transmembrane region" description="Helical" evidence="2">
    <location>
        <begin position="721"/>
        <end position="742"/>
    </location>
</feature>
<feature type="transmembrane region" description="Helical" evidence="2">
    <location>
        <begin position="1019"/>
        <end position="1041"/>
    </location>
</feature>
<feature type="domain" description="C3H1-type" evidence="3">
    <location>
        <begin position="219"/>
        <end position="246"/>
    </location>
</feature>
<keyword evidence="2" id="KW-0812">Transmembrane</keyword>
<dbReference type="Gene3D" id="3.40.50.150">
    <property type="entry name" value="Vaccinia Virus protein VP39"/>
    <property type="match status" value="1"/>
</dbReference>
<organism evidence="4 5">
    <name type="scientific">Durusdinium trenchii</name>
    <dbReference type="NCBI Taxonomy" id="1381693"/>
    <lineage>
        <taxon>Eukaryota</taxon>
        <taxon>Sar</taxon>
        <taxon>Alveolata</taxon>
        <taxon>Dinophyceae</taxon>
        <taxon>Suessiales</taxon>
        <taxon>Symbiodiniaceae</taxon>
        <taxon>Durusdinium</taxon>
    </lineage>
</organism>
<dbReference type="PROSITE" id="PS50103">
    <property type="entry name" value="ZF_C3H1"/>
    <property type="match status" value="1"/>
</dbReference>
<comment type="caution">
    <text evidence="4">The sequence shown here is derived from an EMBL/GenBank/DDBJ whole genome shotgun (WGS) entry which is preliminary data.</text>
</comment>
<evidence type="ECO:0000256" key="1">
    <source>
        <dbReference type="PROSITE-ProRule" id="PRU00723"/>
    </source>
</evidence>
<feature type="transmembrane region" description="Helical" evidence="2">
    <location>
        <begin position="607"/>
        <end position="628"/>
    </location>
</feature>
<gene>
    <name evidence="4" type="ORF">SCF082_LOCUS9054</name>
</gene>
<keyword evidence="1" id="KW-0862">Zinc</keyword>
<keyword evidence="1" id="KW-0863">Zinc-finger</keyword>
<proteinExistence type="predicted"/>